<dbReference type="GO" id="GO:0008168">
    <property type="term" value="F:methyltransferase activity"/>
    <property type="evidence" value="ECO:0007669"/>
    <property type="project" value="UniProtKB-KW"/>
</dbReference>
<dbReference type="InterPro" id="IPR029063">
    <property type="entry name" value="SAM-dependent_MTases_sf"/>
</dbReference>
<keyword evidence="4" id="KW-0680">Restriction system</keyword>
<evidence type="ECO:0000313" key="8">
    <source>
        <dbReference type="Proteomes" id="UP001238805"/>
    </source>
</evidence>
<evidence type="ECO:0000256" key="3">
    <source>
        <dbReference type="ARBA" id="ARBA00022691"/>
    </source>
</evidence>
<dbReference type="InterPro" id="IPR050953">
    <property type="entry name" value="N4_N6_ade-DNA_methylase"/>
</dbReference>
<dbReference type="PROSITE" id="PS00092">
    <property type="entry name" value="N6_MTASE"/>
    <property type="match status" value="1"/>
</dbReference>
<dbReference type="InterPro" id="IPR054520">
    <property type="entry name" value="M_Eco57I_C"/>
</dbReference>
<dbReference type="RefSeq" id="WP_284874163.1">
    <property type="nucleotide sequence ID" value="NZ_CP126970.1"/>
</dbReference>
<dbReference type="InterPro" id="IPR002052">
    <property type="entry name" value="DNA_methylase_N6_adenine_CS"/>
</dbReference>
<evidence type="ECO:0000256" key="4">
    <source>
        <dbReference type="ARBA" id="ARBA00022747"/>
    </source>
</evidence>
<evidence type="ECO:0000256" key="2">
    <source>
        <dbReference type="ARBA" id="ARBA00022679"/>
    </source>
</evidence>
<keyword evidence="8" id="KW-1185">Reference proteome</keyword>
<dbReference type="InterPro" id="IPR003356">
    <property type="entry name" value="DNA_methylase_A-5"/>
</dbReference>
<sequence>MTNIVIGTGVKQRGAYFTPPGLARVLAEQVIPAGGSPLTVLEPSCGEASLLLASADVATGKGLDVFLHGIEIHPESADNARQIIAEHGLQATIDVADFFSCSPRRFADVVVGNPPYLRFHRHTGEVRESARVAARSAGVEINGLASSWAPFVVHATSMLKTGGNLGLVLPAELLHTSYAAPVRDFLSESFRQVKLILVDDLHFVNAQEEVVLLVAEGFGHETASHLAVARLGNGSGVDLEFSEVPLPENGQRWSGVLSQSIAGEVLAGLESSGGLVPLSSWGTVRLGAVTGANDFFTVDQTEVSKMGFDAEDLVRISPSGSRHLRALDFDDRDWATLVDSGARAYLFRPAEDLSPAAKDKIRAGVQLDINERYKCRVRRPWWRTPLGSVPDLFITYMNQDLPQLAANVAGVHMINSVHGLKVRDGLSDLAMELLPLAALNSATASDGELHGRSYGGGLLKLEPSEAKRWRVPSPDVITEVSGDLRRIKSQVKDLLKQGHFAEAVQRVDDIVLPAIRLDKDSADLLVAEWDTLRTRRQRRQKRQKGLVPHV</sequence>
<reference evidence="7 8" key="1">
    <citation type="submission" date="2023-05" db="EMBL/GenBank/DDBJ databases">
        <title>Corynebacterium suedekumii sp. nov. and Corynebacterium breve sp. nov. isolated from raw cow's milk.</title>
        <authorList>
            <person name="Baer M.K."/>
            <person name="Mehl L."/>
            <person name="Hellmuth R."/>
            <person name="Marke G."/>
            <person name="Lipski A."/>
        </authorList>
    </citation>
    <scope>NUCLEOTIDE SEQUENCE [LARGE SCALE GENOMIC DNA]</scope>
    <source>
        <strain evidence="7 8">LM112</strain>
    </source>
</reference>
<dbReference type="Pfam" id="PF02384">
    <property type="entry name" value="N6_Mtase"/>
    <property type="match status" value="1"/>
</dbReference>
<proteinExistence type="predicted"/>
<dbReference type="PANTHER" id="PTHR33841">
    <property type="entry name" value="DNA METHYLTRANSFERASE YEEA-RELATED"/>
    <property type="match status" value="1"/>
</dbReference>
<dbReference type="EMBL" id="CP126970">
    <property type="protein sequence ID" value="WIM69569.1"/>
    <property type="molecule type" value="Genomic_DNA"/>
</dbReference>
<dbReference type="PANTHER" id="PTHR33841:SF5">
    <property type="entry name" value="DNA METHYLASE (MODIFICATION METHYLASE) (METHYLTRANSFERASE)-RELATED"/>
    <property type="match status" value="1"/>
</dbReference>
<accession>A0ABY8VJ32</accession>
<keyword evidence="2" id="KW-0808">Transferase</keyword>
<feature type="domain" description="DNA methylase adenine-specific" evidence="5">
    <location>
        <begin position="11"/>
        <end position="176"/>
    </location>
</feature>
<evidence type="ECO:0000259" key="5">
    <source>
        <dbReference type="Pfam" id="PF02384"/>
    </source>
</evidence>
<organism evidence="7 8">
    <name type="scientific">Corynebacterium suedekumii</name>
    <dbReference type="NCBI Taxonomy" id="3049801"/>
    <lineage>
        <taxon>Bacteria</taxon>
        <taxon>Bacillati</taxon>
        <taxon>Actinomycetota</taxon>
        <taxon>Actinomycetes</taxon>
        <taxon>Mycobacteriales</taxon>
        <taxon>Corynebacteriaceae</taxon>
        <taxon>Corynebacterium</taxon>
    </lineage>
</organism>
<keyword evidence="3" id="KW-0949">S-adenosyl-L-methionine</keyword>
<evidence type="ECO:0000256" key="1">
    <source>
        <dbReference type="ARBA" id="ARBA00022603"/>
    </source>
</evidence>
<gene>
    <name evidence="7" type="ORF">QP029_09980</name>
</gene>
<feature type="domain" description="Type II methyltransferase M.Eco57I C-terminal" evidence="6">
    <location>
        <begin position="252"/>
        <end position="512"/>
    </location>
</feature>
<protein>
    <submittedName>
        <fullName evidence="7">N-6 DNA methylase</fullName>
    </submittedName>
</protein>
<dbReference type="Pfam" id="PF22837">
    <property type="entry name" value="M_Eco57I_C"/>
    <property type="match status" value="1"/>
</dbReference>
<evidence type="ECO:0000259" key="6">
    <source>
        <dbReference type="Pfam" id="PF22837"/>
    </source>
</evidence>
<dbReference type="SUPFAM" id="SSF53335">
    <property type="entry name" value="S-adenosyl-L-methionine-dependent methyltransferases"/>
    <property type="match status" value="1"/>
</dbReference>
<dbReference type="GO" id="GO:0032259">
    <property type="term" value="P:methylation"/>
    <property type="evidence" value="ECO:0007669"/>
    <property type="project" value="UniProtKB-KW"/>
</dbReference>
<name>A0ABY8VJ32_9CORY</name>
<dbReference type="PRINTS" id="PR00507">
    <property type="entry name" value="N12N6MTFRASE"/>
</dbReference>
<dbReference type="Gene3D" id="3.40.50.150">
    <property type="entry name" value="Vaccinia Virus protein VP39"/>
    <property type="match status" value="1"/>
</dbReference>
<dbReference type="Proteomes" id="UP001238805">
    <property type="component" value="Chromosome"/>
</dbReference>
<keyword evidence="1 7" id="KW-0489">Methyltransferase</keyword>
<evidence type="ECO:0000313" key="7">
    <source>
        <dbReference type="EMBL" id="WIM69569.1"/>
    </source>
</evidence>